<sequence>MVKDGASARGARLGDYELLARIAAGGMGEVFIARRLGPAGIEQRVALKTVLPHLADDPLWRDRFIEEMRFAAMLSHPHIVHVSEMGWGDGRLFMAMALVEGVSLARLLRACRGVGHLPSVPLVRLLATGLCEALQYAHQLRSPSGEAAGLVHRDVNPANVLVSAQGAVLLGDFGIARPATSDTTHGGRPWGKYPYMPPEQLDGVRPLDARVDVFAASVTLYETLTGVSPFLRETDEATIQAIRGTELPDVTLLRPDVSPRIAETLRRGAVRERGARLGSASELLDGLLDGPVARPSELGALVERLCAAELEVFRRSEPVGDAAPVTRTLRPVSARGFEGVTPPWLNHLGRRAVLGGLAVLTGGWWLLRQRGEAPVPMSSPGTTALQVAPPSTVAQPAAPVEAAPPKVSPRSPVPAKAAEARGAAPAPKAPEAIGFLTVDARPWAVVSVNGREVDRTPLARYPLPAGRHLVVFHNPTLGLTEQRTVQVEPGKVATVRVDFAAP</sequence>
<feature type="compositionally biased region" description="Low complexity" evidence="5">
    <location>
        <begin position="393"/>
        <end position="426"/>
    </location>
</feature>
<evidence type="ECO:0000256" key="4">
    <source>
        <dbReference type="ARBA" id="ARBA00022840"/>
    </source>
</evidence>
<dbReference type="Gene3D" id="1.10.510.10">
    <property type="entry name" value="Transferase(Phosphotransferase) domain 1"/>
    <property type="match status" value="1"/>
</dbReference>
<keyword evidence="3 7" id="KW-0418">Kinase</keyword>
<evidence type="ECO:0000256" key="2">
    <source>
        <dbReference type="ARBA" id="ARBA00022741"/>
    </source>
</evidence>
<keyword evidence="7" id="KW-0723">Serine/threonine-protein kinase</keyword>
<keyword evidence="2" id="KW-0547">Nucleotide-binding</keyword>
<proteinExistence type="predicted"/>
<dbReference type="PANTHER" id="PTHR43289:SF6">
    <property type="entry name" value="SERINE_THREONINE-PROTEIN KINASE NEKL-3"/>
    <property type="match status" value="1"/>
</dbReference>
<dbReference type="Pfam" id="PF00069">
    <property type="entry name" value="Pkinase"/>
    <property type="match status" value="1"/>
</dbReference>
<evidence type="ECO:0000313" key="8">
    <source>
        <dbReference type="Proteomes" id="UP000663090"/>
    </source>
</evidence>
<organism evidence="7 8">
    <name type="scientific">Myxococcus landrumensis</name>
    <dbReference type="NCBI Taxonomy" id="2813577"/>
    <lineage>
        <taxon>Bacteria</taxon>
        <taxon>Pseudomonadati</taxon>
        <taxon>Myxococcota</taxon>
        <taxon>Myxococcia</taxon>
        <taxon>Myxococcales</taxon>
        <taxon>Cystobacterineae</taxon>
        <taxon>Myxococcaceae</taxon>
        <taxon>Myxococcus</taxon>
    </lineage>
</organism>
<keyword evidence="4" id="KW-0067">ATP-binding</keyword>
<dbReference type="SUPFAM" id="SSF56112">
    <property type="entry name" value="Protein kinase-like (PK-like)"/>
    <property type="match status" value="1"/>
</dbReference>
<evidence type="ECO:0000256" key="5">
    <source>
        <dbReference type="SAM" id="MobiDB-lite"/>
    </source>
</evidence>
<keyword evidence="1" id="KW-0808">Transferase</keyword>
<reference evidence="7 8" key="1">
    <citation type="submission" date="2021-02" db="EMBL/GenBank/DDBJ databases">
        <title>De Novo genome assembly of isolated myxobacteria.</title>
        <authorList>
            <person name="Stevens D.C."/>
        </authorList>
    </citation>
    <scope>NUCLEOTIDE SEQUENCE [LARGE SCALE GENOMIC DNA]</scope>
    <source>
        <strain evidence="7 8">SCHIC003</strain>
    </source>
</reference>
<dbReference type="Proteomes" id="UP000663090">
    <property type="component" value="Chromosome"/>
</dbReference>
<dbReference type="CDD" id="cd14014">
    <property type="entry name" value="STKc_PknB_like"/>
    <property type="match status" value="1"/>
</dbReference>
<evidence type="ECO:0000256" key="1">
    <source>
        <dbReference type="ARBA" id="ARBA00022679"/>
    </source>
</evidence>
<evidence type="ECO:0000313" key="7">
    <source>
        <dbReference type="EMBL" id="QSQ17636.1"/>
    </source>
</evidence>
<dbReference type="PROSITE" id="PS50011">
    <property type="entry name" value="PROTEIN_KINASE_DOM"/>
    <property type="match status" value="1"/>
</dbReference>
<dbReference type="PANTHER" id="PTHR43289">
    <property type="entry name" value="MITOGEN-ACTIVATED PROTEIN KINASE KINASE KINASE 20-RELATED"/>
    <property type="match status" value="1"/>
</dbReference>
<dbReference type="EMBL" id="CP071091">
    <property type="protein sequence ID" value="QSQ17636.1"/>
    <property type="molecule type" value="Genomic_DNA"/>
</dbReference>
<protein>
    <submittedName>
        <fullName evidence="7">Serine/threonine protein kinase</fullName>
    </submittedName>
</protein>
<accession>A0ABX7NFM2</accession>
<dbReference type="RefSeq" id="WP_206719255.1">
    <property type="nucleotide sequence ID" value="NZ_CP071091.1"/>
</dbReference>
<name>A0ABX7NFM2_9BACT</name>
<evidence type="ECO:0000256" key="3">
    <source>
        <dbReference type="ARBA" id="ARBA00022777"/>
    </source>
</evidence>
<dbReference type="InterPro" id="IPR000719">
    <property type="entry name" value="Prot_kinase_dom"/>
</dbReference>
<evidence type="ECO:0000259" key="6">
    <source>
        <dbReference type="PROSITE" id="PS50011"/>
    </source>
</evidence>
<keyword evidence="8" id="KW-1185">Reference proteome</keyword>
<dbReference type="Gene3D" id="3.30.200.20">
    <property type="entry name" value="Phosphorylase Kinase, domain 1"/>
    <property type="match status" value="1"/>
</dbReference>
<feature type="region of interest" description="Disordered" evidence="5">
    <location>
        <begin position="373"/>
        <end position="426"/>
    </location>
</feature>
<feature type="domain" description="Protein kinase" evidence="6">
    <location>
        <begin position="16"/>
        <end position="288"/>
    </location>
</feature>
<gene>
    <name evidence="7" type="ORF">JY572_17015</name>
</gene>
<dbReference type="GO" id="GO:0004674">
    <property type="term" value="F:protein serine/threonine kinase activity"/>
    <property type="evidence" value="ECO:0007669"/>
    <property type="project" value="UniProtKB-KW"/>
</dbReference>
<dbReference type="InterPro" id="IPR011009">
    <property type="entry name" value="Kinase-like_dom_sf"/>
</dbReference>